<feature type="compositionally biased region" description="Basic and acidic residues" evidence="4">
    <location>
        <begin position="620"/>
        <end position="636"/>
    </location>
</feature>
<dbReference type="CDD" id="cd22778">
    <property type="entry name" value="DPBB_CEPL-like"/>
    <property type="match status" value="1"/>
</dbReference>
<name>A0AAD7X4V5_9APHY</name>
<evidence type="ECO:0000313" key="5">
    <source>
        <dbReference type="EMBL" id="KAJ8455403.1"/>
    </source>
</evidence>
<proteinExistence type="inferred from homology"/>
<feature type="compositionally biased region" description="Polar residues" evidence="4">
    <location>
        <begin position="170"/>
        <end position="180"/>
    </location>
</feature>
<feature type="region of interest" description="Disordered" evidence="4">
    <location>
        <begin position="620"/>
        <end position="639"/>
    </location>
</feature>
<evidence type="ECO:0000256" key="1">
    <source>
        <dbReference type="ARBA" id="ARBA00004613"/>
    </source>
</evidence>
<feature type="compositionally biased region" description="Low complexity" evidence="4">
    <location>
        <begin position="131"/>
        <end position="140"/>
    </location>
</feature>
<reference evidence="5" key="1">
    <citation type="submission" date="2022-11" db="EMBL/GenBank/DDBJ databases">
        <title>Genome Sequence of Cubamyces cubensis.</title>
        <authorList>
            <person name="Buettner E."/>
        </authorList>
    </citation>
    <scope>NUCLEOTIDE SEQUENCE</scope>
    <source>
        <strain evidence="5">MPL-01</strain>
    </source>
</reference>
<evidence type="ECO:0000256" key="2">
    <source>
        <dbReference type="ARBA" id="ARBA00010421"/>
    </source>
</evidence>
<dbReference type="Proteomes" id="UP001215151">
    <property type="component" value="Unassembled WGS sequence"/>
</dbReference>
<evidence type="ECO:0008006" key="7">
    <source>
        <dbReference type="Google" id="ProtNLM"/>
    </source>
</evidence>
<feature type="compositionally biased region" description="Polar residues" evidence="4">
    <location>
        <begin position="94"/>
        <end position="113"/>
    </location>
</feature>
<accession>A0AAD7X4V5</accession>
<protein>
    <recommendedName>
        <fullName evidence="7">Cerato-platanin-domain-containing protein</fullName>
    </recommendedName>
</protein>
<evidence type="ECO:0000256" key="3">
    <source>
        <dbReference type="ARBA" id="ARBA00022525"/>
    </source>
</evidence>
<feature type="region of interest" description="Disordered" evidence="4">
    <location>
        <begin position="207"/>
        <end position="236"/>
    </location>
</feature>
<dbReference type="AlphaFoldDB" id="A0AAD7X4V5"/>
<keyword evidence="3" id="KW-0964">Secreted</keyword>
<dbReference type="GO" id="GO:0005576">
    <property type="term" value="C:extracellular region"/>
    <property type="evidence" value="ECO:0007669"/>
    <property type="project" value="UniProtKB-SubCell"/>
</dbReference>
<feature type="region of interest" description="Disordered" evidence="4">
    <location>
        <begin position="301"/>
        <end position="321"/>
    </location>
</feature>
<sequence length="653" mass="69218">MSRPLSSQGSSPLHTPQETAADADVAEIESLPVAAQVAEEDSTALATGTVDEAPAEKEEIQAPVIVTEEVSEQVVEPQTPPAALAEEERPKSPWTPSYSVTQQGNSPLQSPSPVQKELEEVEQLPPRTEEVAVSEPAAVEQPTILIEETPEPAAESNDDAAVEQPPSRPWTPSYSVTRQGPGSDAGVDETEAVSEELVVNDAAKESTAVAVEPTPTNGHALHSFPTADESKKVTGKPSLARLAPVDENAQIHIKESSPPPADVAPASARARLESTTSSRYFPGGWFSSTVKLPEEGRTSLDHASGEFAKSPSEPSASPALEVPANTPIDGNVEDKHHKKGKCLRPTSFTAVPLNILCLGSTFADEHRRRGATGGLAIRRDSRVVRLSVLATPSGAHSTYNDGAWLPCNMATQSRAQEAEASWLHPMTATFSTNMQNGGRRASGVPGRCRGKRIRTMTKSSTRTNLGGREITLHLNSPPSTATSLSLPTSPVMQLFSVLVSALSLATVVLGVPASSSSSTTTMQITYDPVYDKKSNSLDIVACSNGRHGLETKGYTTFGSLPAQYLGGAQAVAGWNSANCGTCWQISYNGTTINVLAIDHADSGMNIGQKGLDKLTHGHAVERRGDPRQSEAGRREQVWSLNASVTSSMERLRT</sequence>
<dbReference type="Gene3D" id="2.40.40.10">
    <property type="entry name" value="RlpA-like domain"/>
    <property type="match status" value="1"/>
</dbReference>
<evidence type="ECO:0000313" key="6">
    <source>
        <dbReference type="Proteomes" id="UP001215151"/>
    </source>
</evidence>
<organism evidence="5 6">
    <name type="scientific">Trametes cubensis</name>
    <dbReference type="NCBI Taxonomy" id="1111947"/>
    <lineage>
        <taxon>Eukaryota</taxon>
        <taxon>Fungi</taxon>
        <taxon>Dikarya</taxon>
        <taxon>Basidiomycota</taxon>
        <taxon>Agaricomycotina</taxon>
        <taxon>Agaricomycetes</taxon>
        <taxon>Polyporales</taxon>
        <taxon>Polyporaceae</taxon>
        <taxon>Trametes</taxon>
    </lineage>
</organism>
<comment type="caution">
    <text evidence="5">The sequence shown here is derived from an EMBL/GenBank/DDBJ whole genome shotgun (WGS) entry which is preliminary data.</text>
</comment>
<feature type="compositionally biased region" description="Low complexity" evidence="4">
    <location>
        <begin position="306"/>
        <end position="321"/>
    </location>
</feature>
<comment type="similarity">
    <text evidence="2">Belongs to the cerato-platanin family.</text>
</comment>
<dbReference type="SUPFAM" id="SSF50685">
    <property type="entry name" value="Barwin-like endoglucanases"/>
    <property type="match status" value="1"/>
</dbReference>
<feature type="region of interest" description="Disordered" evidence="4">
    <location>
        <begin position="1"/>
        <end position="191"/>
    </location>
</feature>
<feature type="compositionally biased region" description="Polar residues" evidence="4">
    <location>
        <begin position="1"/>
        <end position="18"/>
    </location>
</feature>
<dbReference type="InterPro" id="IPR036908">
    <property type="entry name" value="RlpA-like_sf"/>
</dbReference>
<keyword evidence="6" id="KW-1185">Reference proteome</keyword>
<dbReference type="EMBL" id="JAPEVG010000777">
    <property type="protein sequence ID" value="KAJ8455403.1"/>
    <property type="molecule type" value="Genomic_DNA"/>
</dbReference>
<dbReference type="Pfam" id="PF07249">
    <property type="entry name" value="Cerato-platanin"/>
    <property type="match status" value="1"/>
</dbReference>
<evidence type="ECO:0000256" key="4">
    <source>
        <dbReference type="SAM" id="MobiDB-lite"/>
    </source>
</evidence>
<dbReference type="InterPro" id="IPR010829">
    <property type="entry name" value="Cerato-platanin"/>
</dbReference>
<gene>
    <name evidence="5" type="ORF">ONZ51_g12480</name>
</gene>
<comment type="subcellular location">
    <subcellularLocation>
        <location evidence="1">Secreted</location>
    </subcellularLocation>
</comment>